<feature type="transmembrane region" description="Helical" evidence="6">
    <location>
        <begin position="1405"/>
        <end position="1424"/>
    </location>
</feature>
<organism evidence="8 9">
    <name type="scientific">Stylonychia lemnae</name>
    <name type="common">Ciliate</name>
    <dbReference type="NCBI Taxonomy" id="5949"/>
    <lineage>
        <taxon>Eukaryota</taxon>
        <taxon>Sar</taxon>
        <taxon>Alveolata</taxon>
        <taxon>Ciliophora</taxon>
        <taxon>Intramacronucleata</taxon>
        <taxon>Spirotrichea</taxon>
        <taxon>Stichotrichia</taxon>
        <taxon>Sporadotrichida</taxon>
        <taxon>Oxytrichidae</taxon>
        <taxon>Stylonychinae</taxon>
        <taxon>Stylonychia</taxon>
    </lineage>
</organism>
<gene>
    <name evidence="8" type="primary">Contig12976.g13840</name>
    <name evidence="8" type="ORF">STYLEM_6700</name>
</gene>
<feature type="transmembrane region" description="Helical" evidence="6">
    <location>
        <begin position="1481"/>
        <end position="1499"/>
    </location>
</feature>
<dbReference type="EMBL" id="CCKQ01006422">
    <property type="protein sequence ID" value="CDW77734.1"/>
    <property type="molecule type" value="Genomic_DNA"/>
</dbReference>
<reference evidence="8 9" key="1">
    <citation type="submission" date="2014-06" db="EMBL/GenBank/DDBJ databases">
        <authorList>
            <person name="Swart Estienne"/>
        </authorList>
    </citation>
    <scope>NUCLEOTIDE SEQUENCE [LARGE SCALE GENOMIC DNA]</scope>
    <source>
        <strain evidence="8 9">130c</strain>
    </source>
</reference>
<evidence type="ECO:0000256" key="5">
    <source>
        <dbReference type="ARBA" id="ARBA00023136"/>
    </source>
</evidence>
<keyword evidence="5 6" id="KW-0472">Membrane</keyword>
<dbReference type="PANTHER" id="PTHR10582:SF2">
    <property type="entry name" value="INACTIVE"/>
    <property type="match status" value="1"/>
</dbReference>
<dbReference type="GO" id="GO:0005886">
    <property type="term" value="C:plasma membrane"/>
    <property type="evidence" value="ECO:0007669"/>
    <property type="project" value="TreeGrafter"/>
</dbReference>
<keyword evidence="3" id="KW-0677">Repeat</keyword>
<evidence type="ECO:0000256" key="1">
    <source>
        <dbReference type="ARBA" id="ARBA00004141"/>
    </source>
</evidence>
<feature type="transmembrane region" description="Helical" evidence="6">
    <location>
        <begin position="1505"/>
        <end position="1525"/>
    </location>
</feature>
<feature type="transmembrane region" description="Helical" evidence="6">
    <location>
        <begin position="1545"/>
        <end position="1566"/>
    </location>
</feature>
<accession>A0A078A6A2</accession>
<feature type="transmembrane region" description="Helical" evidence="6">
    <location>
        <begin position="1444"/>
        <end position="1461"/>
    </location>
</feature>
<evidence type="ECO:0000256" key="2">
    <source>
        <dbReference type="ARBA" id="ARBA00022692"/>
    </source>
</evidence>
<dbReference type="PANTHER" id="PTHR10582">
    <property type="entry name" value="TRANSIENT RECEPTOR POTENTIAL ION CHANNEL PROTEIN"/>
    <property type="match status" value="1"/>
</dbReference>
<dbReference type="InParanoid" id="A0A078A6A2"/>
<dbReference type="InterPro" id="IPR005821">
    <property type="entry name" value="Ion_trans_dom"/>
</dbReference>
<name>A0A078A6A2_STYLE</name>
<evidence type="ECO:0000256" key="3">
    <source>
        <dbReference type="ARBA" id="ARBA00022737"/>
    </source>
</evidence>
<dbReference type="OrthoDB" id="437584at2759"/>
<dbReference type="Proteomes" id="UP000039865">
    <property type="component" value="Unassembled WGS sequence"/>
</dbReference>
<evidence type="ECO:0000313" key="9">
    <source>
        <dbReference type="Proteomes" id="UP000039865"/>
    </source>
</evidence>
<evidence type="ECO:0000256" key="6">
    <source>
        <dbReference type="SAM" id="Phobius"/>
    </source>
</evidence>
<feature type="domain" description="Ion transport" evidence="7">
    <location>
        <begin position="1414"/>
        <end position="1646"/>
    </location>
</feature>
<comment type="subcellular location">
    <subcellularLocation>
        <location evidence="1">Membrane</location>
        <topology evidence="1">Multi-pass membrane protein</topology>
    </subcellularLocation>
</comment>
<dbReference type="InterPro" id="IPR024862">
    <property type="entry name" value="TRPV"/>
</dbReference>
<evidence type="ECO:0000259" key="7">
    <source>
        <dbReference type="Pfam" id="PF00520"/>
    </source>
</evidence>
<sequence>MPAKYIFKAFFYQSDMQYLVTAYCQIYPSDLQFLNYSMIERNEDPRDNDFLAQQNDQSDCLCFKVYGFEKDRYGQNKTLRKCDQSYQNKMCFSEDCKRVAIYRLLENDQNQIIKSQANTKSYVIDIFDCSNIEFFLRSETLTKNDPNLLYTIHDDQLKRAAILEDSTFEFSSNYQYLHVIESRKIIHIYDLQGHVDKIINQAKILATLPQNFETILTFTMNEEMPSESLVAAKRSDFRNIDIFPIQMILDITSRQQELQKIILTQQEYLKIASKFPISSIRLQNFDIKTTTLKFSSDMTQAIYCDSNQSTLLQLAQEGITQHQVDINHLNGKICRHIVHFGDSEFLVATADAQDKCISIRHSSDTSKKIKFYFRFKEGVTEVRDIYICENRVRILVTRDDEEFIIYEYENFQIKETFWQRFYESSNYIFEWPYLCYLKGQRHIVVQNAFNTEVAFYLELEELYDDGDPKAFISNMFLSDKCLLYVIIQTSKEYLIYEKDLDKCMPYIFDRQNQTGNSPNLCIYDEDVVKIIDTGYKFREVGDNLLAYNTVDENKKKTNEIKYLKIGHSDCQTYKVFEETEGKLLEFLVQVGKLLILSKPEQSEHYFIKIYDINSNYQSKLRSVIPTTDQNLIGNLQTINYFQGSLIPAGNELYKIVENGGKNAIHHFKNVIPMLPSSGNQLAFYSPLMNTDYRKMIYFVTNKVLMRTKRAIIIPFLGDNYSVFNKRQSITQFCQFYEYNHPQQRHKIIDVLCLIPYIRKIFHYNLKGQLVQSYHMKNDFQTYGEMTLALSQDGKAFLQTFEEDVTRSNFYILKIYIKSKDSQDSISNSPKNAIGQSSIWQKKTLRRLHTFNFATQQSDLKVKMLEHIRADQLRVHDEQYIKINKFFLSEIINYYVSKSCEVIYKMNDNMDILIGFVYQSYLQDQLASTNKYLKELLLIKRYDDGDRVVFKVRINESQQNQGSKITELVGFSIKEKLLESQHNQKQISDEIEEQNFFQDMKPLKQCNDFILTNDKVILWSKTQVYHGDLKVVNSNSHQIALKLAQLEIENKEEAQIVSVNAYGQNEEDVKMGNYYIYLKIEVDNSYSFITKYNILKNKEFTSFDCSKQAQIFFDTKCEGYILDDDSIIDIDQGTPLYYYKTGMDNYQVQYLIGAKIDKGSRFCSKNQHFMIRNKFYLPYSYLSLILMDQNQGLALNNERYDPEAIYFYEGQSVLHQYSNNYKPLEFILNKYQQTNPKLLNMIFIKDNQGNNVLQKAIQYGNTRCVKLILDKLSSVSMNNIHAVKQNFGDLLDYNGFEEYLRLCFFQTIQMQNKQIFQRKSTKVGHSYIIRPHSTSFLDAKFHQNFQDTSQPTKQVVIKSLDAGWILRSDAGMEFQIKLSQSENMEYFAIETINLIVNYQWNIMKPLLIKWLFIPFIINMVIYNVFCIHSYEIQFEDDYENSELGLNLATEIIILIFAIQTIYIEYRQIIFHKKEYIKSFWNLLDLSTVILAPLTVILSLASVDSTIVRPFMAVCNLIFYMRFFYFLRIFDSSSHLVRTIIEITFDIRNFLFVFFLGIIGFGTSFYILSNNNLKEKEGAVFIESFWESFIFSYRMALGDFQLDDFPKATDIFLIYTLFVICSLFSAVILLNMLVAIMGDSFNRVNETSENQIVREHLQLIVENDFLFDRKKEFSNVKYLIEIKDDIEEDDKDIMHQKIDKLQQTVSKTGEKTENQIQEIKDILKSNDLKFQQLKNLMTKIAFAQKSYSIDDSSEAFHQVQTSNLKESYSSASISHTK</sequence>
<protein>
    <submittedName>
        <fullName evidence="8">Wd-40 repeat protein</fullName>
    </submittedName>
</protein>
<keyword evidence="4 6" id="KW-1133">Transmembrane helix</keyword>
<proteinExistence type="predicted"/>
<keyword evidence="9" id="KW-1185">Reference proteome</keyword>
<evidence type="ECO:0000313" key="8">
    <source>
        <dbReference type="EMBL" id="CDW77734.1"/>
    </source>
</evidence>
<evidence type="ECO:0000256" key="4">
    <source>
        <dbReference type="ARBA" id="ARBA00022989"/>
    </source>
</evidence>
<dbReference type="Pfam" id="PF00520">
    <property type="entry name" value="Ion_trans"/>
    <property type="match status" value="1"/>
</dbReference>
<dbReference type="GO" id="GO:0005262">
    <property type="term" value="F:calcium channel activity"/>
    <property type="evidence" value="ECO:0007669"/>
    <property type="project" value="TreeGrafter"/>
</dbReference>
<dbReference type="SUPFAM" id="SSF81324">
    <property type="entry name" value="Voltage-gated potassium channels"/>
    <property type="match status" value="1"/>
</dbReference>
<keyword evidence="2 6" id="KW-0812">Transmembrane</keyword>
<dbReference type="GO" id="GO:0098703">
    <property type="term" value="P:calcium ion import across plasma membrane"/>
    <property type="evidence" value="ECO:0007669"/>
    <property type="project" value="TreeGrafter"/>
</dbReference>
<feature type="transmembrane region" description="Helical" evidence="6">
    <location>
        <begin position="1610"/>
        <end position="1632"/>
    </location>
</feature>